<accession>A0A5B7JNC1</accession>
<evidence type="ECO:0000313" key="2">
    <source>
        <dbReference type="EMBL" id="MPC95816.1"/>
    </source>
</evidence>
<comment type="caution">
    <text evidence="2">The sequence shown here is derived from an EMBL/GenBank/DDBJ whole genome shotgun (WGS) entry which is preliminary data.</text>
</comment>
<organism evidence="2 3">
    <name type="scientific">Portunus trituberculatus</name>
    <name type="common">Swimming crab</name>
    <name type="synonym">Neptunus trituberculatus</name>
    <dbReference type="NCBI Taxonomy" id="210409"/>
    <lineage>
        <taxon>Eukaryota</taxon>
        <taxon>Metazoa</taxon>
        <taxon>Ecdysozoa</taxon>
        <taxon>Arthropoda</taxon>
        <taxon>Crustacea</taxon>
        <taxon>Multicrustacea</taxon>
        <taxon>Malacostraca</taxon>
        <taxon>Eumalacostraca</taxon>
        <taxon>Eucarida</taxon>
        <taxon>Decapoda</taxon>
        <taxon>Pleocyemata</taxon>
        <taxon>Brachyura</taxon>
        <taxon>Eubrachyura</taxon>
        <taxon>Portunoidea</taxon>
        <taxon>Portunidae</taxon>
        <taxon>Portuninae</taxon>
        <taxon>Portunus</taxon>
    </lineage>
</organism>
<name>A0A5B7JNC1_PORTR</name>
<sequence length="62" mass="6960">MHKSMVMRHTSRPDTAPSPLHYSTSPTEHMELLILSLTTVLLMTIQTFQTATQDVLLLPSIP</sequence>
<protein>
    <submittedName>
        <fullName evidence="2">Uncharacterized protein</fullName>
    </submittedName>
</protein>
<evidence type="ECO:0000313" key="3">
    <source>
        <dbReference type="Proteomes" id="UP000324222"/>
    </source>
</evidence>
<evidence type="ECO:0000256" key="1">
    <source>
        <dbReference type="SAM" id="MobiDB-lite"/>
    </source>
</evidence>
<reference evidence="2 3" key="1">
    <citation type="submission" date="2019-05" db="EMBL/GenBank/DDBJ databases">
        <title>Another draft genome of Portunus trituberculatus and its Hox gene families provides insights of decapod evolution.</title>
        <authorList>
            <person name="Jeong J.-H."/>
            <person name="Song I."/>
            <person name="Kim S."/>
            <person name="Choi T."/>
            <person name="Kim D."/>
            <person name="Ryu S."/>
            <person name="Kim W."/>
        </authorList>
    </citation>
    <scope>NUCLEOTIDE SEQUENCE [LARGE SCALE GENOMIC DNA]</scope>
    <source>
        <tissue evidence="2">Muscle</tissue>
    </source>
</reference>
<dbReference type="EMBL" id="VSRR010103649">
    <property type="protein sequence ID" value="MPC95816.1"/>
    <property type="molecule type" value="Genomic_DNA"/>
</dbReference>
<feature type="compositionally biased region" description="Basic residues" evidence="1">
    <location>
        <begin position="1"/>
        <end position="10"/>
    </location>
</feature>
<proteinExistence type="predicted"/>
<gene>
    <name evidence="2" type="ORF">E2C01_091043</name>
</gene>
<dbReference type="Proteomes" id="UP000324222">
    <property type="component" value="Unassembled WGS sequence"/>
</dbReference>
<keyword evidence="3" id="KW-1185">Reference proteome</keyword>
<dbReference type="AlphaFoldDB" id="A0A5B7JNC1"/>
<feature type="region of interest" description="Disordered" evidence="1">
    <location>
        <begin position="1"/>
        <end position="23"/>
    </location>
</feature>